<evidence type="ECO:0000313" key="1">
    <source>
        <dbReference type="EMBL" id="KAJ8673774.1"/>
    </source>
</evidence>
<dbReference type="Proteomes" id="UP001239111">
    <property type="component" value="Chromosome 3"/>
</dbReference>
<protein>
    <submittedName>
        <fullName evidence="1">Uncharacterized protein</fullName>
    </submittedName>
</protein>
<evidence type="ECO:0000313" key="2">
    <source>
        <dbReference type="Proteomes" id="UP001239111"/>
    </source>
</evidence>
<comment type="caution">
    <text evidence="1">The sequence shown here is derived from an EMBL/GenBank/DDBJ whole genome shotgun (WGS) entry which is preliminary data.</text>
</comment>
<gene>
    <name evidence="1" type="ORF">QAD02_005036</name>
</gene>
<keyword evidence="2" id="KW-1185">Reference proteome</keyword>
<reference evidence="1" key="1">
    <citation type="submission" date="2023-04" db="EMBL/GenBank/DDBJ databases">
        <title>A chromosome-level genome assembly of the parasitoid wasp Eretmocerus hayati.</title>
        <authorList>
            <person name="Zhong Y."/>
            <person name="Liu S."/>
            <person name="Liu Y."/>
        </authorList>
    </citation>
    <scope>NUCLEOTIDE SEQUENCE</scope>
    <source>
        <strain evidence="1">ZJU_SS_LIU_2023</strain>
    </source>
</reference>
<proteinExistence type="predicted"/>
<accession>A0ACC2NTY3</accession>
<sequence length="184" mass="20896">MRVTANTKSLKVMNLEIKTKENCRWAVVAWEGDATRLEDKIQKNNVYHFDGLYIQGADQHGDYHFGLKAFIKVPFFQGNIDIPLRWGVLTDGQIKITTAIKNYCDANITFEIGQSITAYGKVFEYKEKPAFELLHVNDLRKNNSGHKDPIELKNVVETPKKPGQLSSIHPTTSVAKELKMDTSK</sequence>
<dbReference type="EMBL" id="CM056743">
    <property type="protein sequence ID" value="KAJ8673774.1"/>
    <property type="molecule type" value="Genomic_DNA"/>
</dbReference>
<organism evidence="1 2">
    <name type="scientific">Eretmocerus hayati</name>
    <dbReference type="NCBI Taxonomy" id="131215"/>
    <lineage>
        <taxon>Eukaryota</taxon>
        <taxon>Metazoa</taxon>
        <taxon>Ecdysozoa</taxon>
        <taxon>Arthropoda</taxon>
        <taxon>Hexapoda</taxon>
        <taxon>Insecta</taxon>
        <taxon>Pterygota</taxon>
        <taxon>Neoptera</taxon>
        <taxon>Endopterygota</taxon>
        <taxon>Hymenoptera</taxon>
        <taxon>Apocrita</taxon>
        <taxon>Proctotrupomorpha</taxon>
        <taxon>Chalcidoidea</taxon>
        <taxon>Aphelinidae</taxon>
        <taxon>Aphelininae</taxon>
        <taxon>Eretmocerus</taxon>
    </lineage>
</organism>
<name>A0ACC2NTY3_9HYME</name>